<dbReference type="Proteomes" id="UP001152797">
    <property type="component" value="Unassembled WGS sequence"/>
</dbReference>
<feature type="transmembrane region" description="Helical" evidence="2">
    <location>
        <begin position="42"/>
        <end position="61"/>
    </location>
</feature>
<protein>
    <submittedName>
        <fullName evidence="3">Uncharacterized protein</fullName>
    </submittedName>
</protein>
<name>A0A9P1DCZ4_9DINO</name>
<keyword evidence="2" id="KW-0812">Transmembrane</keyword>
<keyword evidence="2" id="KW-1133">Transmembrane helix</keyword>
<organism evidence="3">
    <name type="scientific">Cladocopium goreaui</name>
    <dbReference type="NCBI Taxonomy" id="2562237"/>
    <lineage>
        <taxon>Eukaryota</taxon>
        <taxon>Sar</taxon>
        <taxon>Alveolata</taxon>
        <taxon>Dinophyceae</taxon>
        <taxon>Suessiales</taxon>
        <taxon>Symbiodiniaceae</taxon>
        <taxon>Cladocopium</taxon>
    </lineage>
</organism>
<reference evidence="3" key="1">
    <citation type="submission" date="2022-10" db="EMBL/GenBank/DDBJ databases">
        <authorList>
            <person name="Chen Y."/>
            <person name="Dougan E. K."/>
            <person name="Chan C."/>
            <person name="Rhodes N."/>
            <person name="Thang M."/>
        </authorList>
    </citation>
    <scope>NUCLEOTIDE SEQUENCE</scope>
</reference>
<feature type="compositionally biased region" description="Acidic residues" evidence="1">
    <location>
        <begin position="455"/>
        <end position="466"/>
    </location>
</feature>
<feature type="region of interest" description="Disordered" evidence="1">
    <location>
        <begin position="449"/>
        <end position="470"/>
    </location>
</feature>
<dbReference type="EMBL" id="CAMXCT020003802">
    <property type="protein sequence ID" value="CAL1159723.1"/>
    <property type="molecule type" value="Genomic_DNA"/>
</dbReference>
<gene>
    <name evidence="3" type="ORF">C1SCF055_LOCUS31993</name>
</gene>
<evidence type="ECO:0000313" key="5">
    <source>
        <dbReference type="Proteomes" id="UP001152797"/>
    </source>
</evidence>
<evidence type="ECO:0000313" key="4">
    <source>
        <dbReference type="EMBL" id="CAL4793660.1"/>
    </source>
</evidence>
<reference evidence="4 5" key="2">
    <citation type="submission" date="2024-05" db="EMBL/GenBank/DDBJ databases">
        <authorList>
            <person name="Chen Y."/>
            <person name="Shah S."/>
            <person name="Dougan E. K."/>
            <person name="Thang M."/>
            <person name="Chan C."/>
        </authorList>
    </citation>
    <scope>NUCLEOTIDE SEQUENCE [LARGE SCALE GENOMIC DNA]</scope>
</reference>
<evidence type="ECO:0000313" key="3">
    <source>
        <dbReference type="EMBL" id="CAI4006348.1"/>
    </source>
</evidence>
<dbReference type="AlphaFoldDB" id="A0A9P1DCZ4"/>
<comment type="caution">
    <text evidence="3">The sequence shown here is derived from an EMBL/GenBank/DDBJ whole genome shotgun (WGS) entry which is preliminary data.</text>
</comment>
<dbReference type="EMBL" id="CAMXCT030003802">
    <property type="protein sequence ID" value="CAL4793660.1"/>
    <property type="molecule type" value="Genomic_DNA"/>
</dbReference>
<proteinExistence type="predicted"/>
<evidence type="ECO:0000256" key="1">
    <source>
        <dbReference type="SAM" id="MobiDB-lite"/>
    </source>
</evidence>
<accession>A0A9P1DCZ4</accession>
<keyword evidence="2" id="KW-0472">Membrane</keyword>
<feature type="non-terminal residue" evidence="3">
    <location>
        <position position="1"/>
    </location>
</feature>
<evidence type="ECO:0000256" key="2">
    <source>
        <dbReference type="SAM" id="Phobius"/>
    </source>
</evidence>
<dbReference type="EMBL" id="CAMXCT010003802">
    <property type="protein sequence ID" value="CAI4006348.1"/>
    <property type="molecule type" value="Genomic_DNA"/>
</dbReference>
<sequence>FARKRDKATPMPCPEHTWDAEDSLIAEVTEIHHDGAWKRHRLPAGVASITAAVIGLVLWTGHGRPMDRIDVAAATCEELIQRIPSNGSELEVWGKKFVSDAVEHAKGLPDQPLRNLKDVFYQEIQETSEDYPFIRTECVIDTVQATTYLMEGIVNLYRAIDQRRQKCVSDGRNDVRCAVNVIGFITCMSWVAAYLSLAASACAQAVNPGALCAADWTTIAGAFGEIAYAGAGVRQDCKIYGKWAKRKGYGLSTTRRPYLRFFPDARRLQGTPPSTADAANAVLPGDKIETIYKFDLLNSARRYRKFDITACVAEAFQAASFLIRALLQIRDSAQACPDPRNCAINIMNVISSFSWISHFSVQAVDDCATLGSQEARCGAEISALIAALMMSPAAGYATTSDSMSQELQRPGDLSECIETRHTSWPHLPSCDAKTSRSGLQGMDDVATCRKKGTMDDDGPNGDESDSPEPGVSYWRSVSAAVTLLCLGFVAFAFYPRPSHFDLAATADLLEEWEEIPNISRVITRAQGLQPASPVRNLRDLFITYEPYPQEILPFVRTACVIDAVQATAYLGHAVVWLYRAIDYNGLECPSNTPAGCAISVAGFVASISWVASYLSLAASSCSDAVNSGALCAADWTALVADMSEIASSGAGVKRHCDFKGRLTGLLHFETRKKPYYERFIAAAKGPAKTILAITKREHDNQEHAMDITMCVMDVTNAASFLVRAALQIGTATAACPDPKACSIDILEVISSFAWISRFVSMAVADCSKRGNMKARCGADISNLVAAVANGPAAGIATVSDCADHPDPAYELLHEPIAR</sequence>
<keyword evidence="5" id="KW-1185">Reference proteome</keyword>